<dbReference type="InterPro" id="IPR008993">
    <property type="entry name" value="TIMP-like_OB-fold"/>
</dbReference>
<reference evidence="2 3" key="1">
    <citation type="submission" date="2016-11" db="EMBL/GenBank/DDBJ databases">
        <title>Whole genomes of Flavobacteriaceae.</title>
        <authorList>
            <person name="Stine C."/>
            <person name="Li C."/>
            <person name="Tadesse D."/>
        </authorList>
    </citation>
    <scope>NUCLEOTIDE SEQUENCE [LARGE SCALE GENOMIC DNA]</scope>
    <source>
        <strain evidence="2 3">DSM 15937</strain>
    </source>
</reference>
<protein>
    <recommendedName>
        <fullName evidence="4">Tissue inhibitor of metalloproteinase</fullName>
    </recommendedName>
</protein>
<accession>A0ABX4BLV5</accession>
<evidence type="ECO:0000313" key="3">
    <source>
        <dbReference type="Proteomes" id="UP000198382"/>
    </source>
</evidence>
<proteinExistence type="predicted"/>
<gene>
    <name evidence="2" type="ORF">B0A65_18025</name>
</gene>
<keyword evidence="1" id="KW-0472">Membrane</keyword>
<keyword evidence="1" id="KW-0812">Transmembrane</keyword>
<dbReference type="EMBL" id="MUGV01000033">
    <property type="protein sequence ID" value="OXA76833.1"/>
    <property type="molecule type" value="Genomic_DNA"/>
</dbReference>
<sequence>MKQLYLILFISFFTSNVYCCDCAEKSSIKKNWESASQVFIGKIVKVDSLLYGSYGEKVYAFTVRIKKSYKGFFYPGRDYRTILYIDTASCDFIFNVGHEYLIYAKEDSKMLNCSLCSRTNLLNNISEEELNDLADLQKEDLKKRNEITIIKFQNNTEYQIDLVKNSFQESLKRKDLLIYILSGTSIFLLLIITLLIKKKKANKLR</sequence>
<dbReference type="SUPFAM" id="SSF50242">
    <property type="entry name" value="TIMP-like"/>
    <property type="match status" value="1"/>
</dbReference>
<keyword evidence="1" id="KW-1133">Transmembrane helix</keyword>
<evidence type="ECO:0000256" key="1">
    <source>
        <dbReference type="SAM" id="Phobius"/>
    </source>
</evidence>
<dbReference type="RefSeq" id="WP_074662526.1">
    <property type="nucleotide sequence ID" value="NZ_MUGV01000033.1"/>
</dbReference>
<name>A0ABX4BLV5_FLAFR</name>
<organism evidence="2 3">
    <name type="scientific">Flavobacterium frigidimaris</name>
    <dbReference type="NCBI Taxonomy" id="262320"/>
    <lineage>
        <taxon>Bacteria</taxon>
        <taxon>Pseudomonadati</taxon>
        <taxon>Bacteroidota</taxon>
        <taxon>Flavobacteriia</taxon>
        <taxon>Flavobacteriales</taxon>
        <taxon>Flavobacteriaceae</taxon>
        <taxon>Flavobacterium</taxon>
    </lineage>
</organism>
<dbReference type="Proteomes" id="UP000198382">
    <property type="component" value="Unassembled WGS sequence"/>
</dbReference>
<feature type="transmembrane region" description="Helical" evidence="1">
    <location>
        <begin position="176"/>
        <end position="196"/>
    </location>
</feature>
<comment type="caution">
    <text evidence="2">The sequence shown here is derived from an EMBL/GenBank/DDBJ whole genome shotgun (WGS) entry which is preliminary data.</text>
</comment>
<keyword evidence="3" id="KW-1185">Reference proteome</keyword>
<evidence type="ECO:0008006" key="4">
    <source>
        <dbReference type="Google" id="ProtNLM"/>
    </source>
</evidence>
<dbReference type="Gene3D" id="2.40.50.120">
    <property type="match status" value="1"/>
</dbReference>
<evidence type="ECO:0000313" key="2">
    <source>
        <dbReference type="EMBL" id="OXA76833.1"/>
    </source>
</evidence>